<keyword evidence="10" id="KW-1185">Reference proteome</keyword>
<dbReference type="EC" id="3.2.1.4" evidence="3"/>
<gene>
    <name evidence="9" type="ORF">PXH66_18790</name>
</gene>
<evidence type="ECO:0000256" key="7">
    <source>
        <dbReference type="ARBA" id="ARBA00023326"/>
    </source>
</evidence>
<sequence>MIRAVLSVFLASVFVASAAPPPGGAARTGDYPNLFKTYLGKTDAEVEARLDTAFQLMFYGDPFTQKIYYTIADDMAYLADVGSRDIRSEGISYGMMITVQLDKQSEFNKLWKFAKTYMYHDEGPLRGYFTWHRAYDGGMTRSDGSVIRGDGPAPDGEEWMVMALMFASNRWGDGEGIFDYNREAQDLLRMMIHKDDQPDRGSVVSMFHPEEKQIRFTPDGYGASFTDPSYHVPHFYELMARWAEDPADRAFMAEVAKTSREFFRKAAHPETGIMPNYSHFDGTQLERRGRDFEADAWRTLGWPAMDWSWWGQDEWMVEQSNRILRFLASQPADNWPDKLQLDGTVVRTNPIAPGMTGMAAVAALAAEPDLGKPFVERLWNMALPSDVGRNTDGLIVEGELRSWRYYEGLLSMFGLLKVSGHFRVYGEVTD</sequence>
<evidence type="ECO:0000256" key="1">
    <source>
        <dbReference type="ARBA" id="ARBA00000966"/>
    </source>
</evidence>
<protein>
    <recommendedName>
        <fullName evidence="3">cellulase</fullName>
        <ecNumber evidence="3">3.2.1.4</ecNumber>
    </recommendedName>
</protein>
<proteinExistence type="inferred from homology"/>
<evidence type="ECO:0000256" key="5">
    <source>
        <dbReference type="ARBA" id="ARBA00023001"/>
    </source>
</evidence>
<keyword evidence="6" id="KW-0326">Glycosidase</keyword>
<keyword evidence="8" id="KW-0732">Signal</keyword>
<dbReference type="Proteomes" id="UP001218638">
    <property type="component" value="Chromosome"/>
</dbReference>
<feature type="signal peptide" evidence="8">
    <location>
        <begin position="1"/>
        <end position="18"/>
    </location>
</feature>
<evidence type="ECO:0000256" key="8">
    <source>
        <dbReference type="SAM" id="SignalP"/>
    </source>
</evidence>
<organism evidence="9 10">
    <name type="scientific">Synoicihabitans lomoniglobus</name>
    <dbReference type="NCBI Taxonomy" id="2909285"/>
    <lineage>
        <taxon>Bacteria</taxon>
        <taxon>Pseudomonadati</taxon>
        <taxon>Verrucomicrobiota</taxon>
        <taxon>Opitutia</taxon>
        <taxon>Opitutales</taxon>
        <taxon>Opitutaceae</taxon>
        <taxon>Synoicihabitans</taxon>
    </lineage>
</organism>
<reference evidence="9" key="1">
    <citation type="submission" date="2023-03" db="EMBL/GenBank/DDBJ databases">
        <title>Lomoglobus Profundus gen. nov., sp. nov., a novel member of the phylum Verrucomicrobia, isolated from deep-marine sediment of South China Sea.</title>
        <authorList>
            <person name="Ahmad T."/>
            <person name="Ishaq S.E."/>
            <person name="Wang F."/>
        </authorList>
    </citation>
    <scope>NUCLEOTIDE SEQUENCE</scope>
    <source>
        <strain evidence="9">LMO-M01</strain>
    </source>
</reference>
<keyword evidence="4 9" id="KW-0378">Hydrolase</keyword>
<dbReference type="SUPFAM" id="SSF48208">
    <property type="entry name" value="Six-hairpin glycosidases"/>
    <property type="match status" value="1"/>
</dbReference>
<dbReference type="GO" id="GO:0030245">
    <property type="term" value="P:cellulose catabolic process"/>
    <property type="evidence" value="ECO:0007669"/>
    <property type="project" value="UniProtKB-KW"/>
</dbReference>
<dbReference type="InterPro" id="IPR002037">
    <property type="entry name" value="Glyco_hydro_8"/>
</dbReference>
<accession>A0AAE9ZWX5</accession>
<feature type="chain" id="PRO_5042137059" description="cellulase" evidence="8">
    <location>
        <begin position="19"/>
        <end position="430"/>
    </location>
</feature>
<dbReference type="InterPro" id="IPR012341">
    <property type="entry name" value="6hp_glycosidase-like_sf"/>
</dbReference>
<evidence type="ECO:0000313" key="9">
    <source>
        <dbReference type="EMBL" id="WED64390.1"/>
    </source>
</evidence>
<keyword evidence="5" id="KW-0136">Cellulose degradation</keyword>
<dbReference type="AlphaFoldDB" id="A0AAE9ZWX5"/>
<evidence type="ECO:0000256" key="2">
    <source>
        <dbReference type="ARBA" id="ARBA00009209"/>
    </source>
</evidence>
<dbReference type="EMBL" id="CP119075">
    <property type="protein sequence ID" value="WED64390.1"/>
    <property type="molecule type" value="Genomic_DNA"/>
</dbReference>
<evidence type="ECO:0000256" key="6">
    <source>
        <dbReference type="ARBA" id="ARBA00023295"/>
    </source>
</evidence>
<comment type="catalytic activity">
    <reaction evidence="1">
        <text>Endohydrolysis of (1-&gt;4)-beta-D-glucosidic linkages in cellulose, lichenin and cereal beta-D-glucans.</text>
        <dbReference type="EC" id="3.2.1.4"/>
    </reaction>
</comment>
<keyword evidence="7" id="KW-0624">Polysaccharide degradation</keyword>
<evidence type="ECO:0000256" key="4">
    <source>
        <dbReference type="ARBA" id="ARBA00022801"/>
    </source>
</evidence>
<dbReference type="InterPro" id="IPR008928">
    <property type="entry name" value="6-hairpin_glycosidase_sf"/>
</dbReference>
<dbReference type="RefSeq" id="WP_330932105.1">
    <property type="nucleotide sequence ID" value="NZ_CP119075.1"/>
</dbReference>
<dbReference type="GO" id="GO:0008810">
    <property type="term" value="F:cellulase activity"/>
    <property type="evidence" value="ECO:0007669"/>
    <property type="project" value="UniProtKB-EC"/>
</dbReference>
<keyword evidence="7" id="KW-0119">Carbohydrate metabolism</keyword>
<evidence type="ECO:0000313" key="10">
    <source>
        <dbReference type="Proteomes" id="UP001218638"/>
    </source>
</evidence>
<dbReference type="Gene3D" id="1.50.10.10">
    <property type="match status" value="1"/>
</dbReference>
<name>A0AAE9ZWX5_9BACT</name>
<comment type="similarity">
    <text evidence="2">Belongs to the glycosyl hydrolase 8 (cellulase D) family.</text>
</comment>
<evidence type="ECO:0000256" key="3">
    <source>
        <dbReference type="ARBA" id="ARBA00012601"/>
    </source>
</evidence>
<dbReference type="KEGG" id="slom:PXH66_18790"/>
<dbReference type="Pfam" id="PF01270">
    <property type="entry name" value="Glyco_hydro_8"/>
    <property type="match status" value="1"/>
</dbReference>